<protein>
    <submittedName>
        <fullName evidence="2">Uncharacterized protein</fullName>
    </submittedName>
</protein>
<accession>A0A346FC26</accession>
<dbReference type="Proteomes" id="UP000259984">
    <property type="component" value="Segment"/>
</dbReference>
<gene>
    <name evidence="2" type="primary">91</name>
    <name evidence="2" type="ORF">PBI_HARLEY_91</name>
</gene>
<reference evidence="3" key="1">
    <citation type="submission" date="2018-07" db="EMBL/GenBank/DDBJ databases">
        <authorList>
            <person name="Quirk P.G."/>
            <person name="Krulwich T.A."/>
        </authorList>
    </citation>
    <scope>NUCLEOTIDE SEQUENCE [LARGE SCALE GENOMIC DNA]</scope>
</reference>
<name>A0A346FC26_9CAUD</name>
<dbReference type="RefSeq" id="YP_009957912.1">
    <property type="nucleotide sequence ID" value="NC_051665.1"/>
</dbReference>
<proteinExistence type="predicted"/>
<dbReference type="EMBL" id="MH632119">
    <property type="protein sequence ID" value="AXN53251.1"/>
    <property type="molecule type" value="Genomic_DNA"/>
</dbReference>
<evidence type="ECO:0000313" key="2">
    <source>
        <dbReference type="EMBL" id="AXN53251.1"/>
    </source>
</evidence>
<evidence type="ECO:0000313" key="3">
    <source>
        <dbReference type="Proteomes" id="UP000259984"/>
    </source>
</evidence>
<feature type="coiled-coil region" evidence="1">
    <location>
        <begin position="81"/>
        <end position="108"/>
    </location>
</feature>
<sequence>MSDVVERAKAALEALGDKGPWTIDSEDGEPIIHEAHHYDSTDEWYDVDGANGGWVAHCEDLPVAEFIAQARSLVPELIAEVERKSAQLAEWRAQYDAIDAENERLRAALGDAWDDGNATGLDGWIGPGIGDSRGVDDQAVYNRNRFLDAALGKGASHGPLYPYKILAALDTEGEA</sequence>
<keyword evidence="3" id="KW-1185">Reference proteome</keyword>
<organism evidence="2 3">
    <name type="scientific">Mycobacterium phage Harley</name>
    <dbReference type="NCBI Taxonomy" id="2282909"/>
    <lineage>
        <taxon>Viruses</taxon>
        <taxon>Duplodnaviria</taxon>
        <taxon>Heunggongvirae</taxon>
        <taxon>Uroviricota</taxon>
        <taxon>Caudoviricetes</taxon>
        <taxon>Gracegardnervirinae</taxon>
        <taxon>Cheoctovirus</taxon>
        <taxon>Cheoctovirus harley</taxon>
    </lineage>
</organism>
<keyword evidence="1" id="KW-0175">Coiled coil</keyword>
<evidence type="ECO:0000256" key="1">
    <source>
        <dbReference type="SAM" id="Coils"/>
    </source>
</evidence>
<dbReference type="KEGG" id="vg:60329434"/>
<dbReference type="GeneID" id="60329434"/>